<dbReference type="SUPFAM" id="SSF53383">
    <property type="entry name" value="PLP-dependent transferases"/>
    <property type="match status" value="1"/>
</dbReference>
<dbReference type="Gene3D" id="3.40.640.10">
    <property type="entry name" value="Type I PLP-dependent aspartate aminotransferase-like (Major domain)"/>
    <property type="match status" value="1"/>
</dbReference>
<name>A0ABW4BVS0_9LACO</name>
<dbReference type="GO" id="GO:0004069">
    <property type="term" value="F:L-aspartate:2-oxoglutarate aminotransferase activity"/>
    <property type="evidence" value="ECO:0007669"/>
    <property type="project" value="UniProtKB-EC"/>
</dbReference>
<dbReference type="EC" id="2.6.1.-" evidence="2"/>
<dbReference type="InterPro" id="IPR050478">
    <property type="entry name" value="Ethylene_sulfur-biosynth"/>
</dbReference>
<dbReference type="NCBIfam" id="TIGR03801">
    <property type="entry name" value="asp_4_decarbox"/>
    <property type="match status" value="1"/>
</dbReference>
<evidence type="ECO:0000256" key="2">
    <source>
        <dbReference type="RuleBase" id="RU000481"/>
    </source>
</evidence>
<gene>
    <name evidence="4" type="ORF">ACFQ42_08095</name>
</gene>
<dbReference type="NCBIfam" id="NF006755">
    <property type="entry name" value="PRK09275.1"/>
    <property type="match status" value="1"/>
</dbReference>
<keyword evidence="2 4" id="KW-0032">Aminotransferase</keyword>
<dbReference type="Proteomes" id="UP001597251">
    <property type="component" value="Unassembled WGS sequence"/>
</dbReference>
<proteinExistence type="inferred from homology"/>
<dbReference type="PANTHER" id="PTHR43795">
    <property type="entry name" value="BIFUNCTIONAL ASPARTATE AMINOTRANSFERASE AND GLUTAMATE/ASPARTATE-PREPHENATE AMINOTRANSFERASE-RELATED"/>
    <property type="match status" value="1"/>
</dbReference>
<organism evidence="4 5">
    <name type="scientific">Companilactobacillus keshanensis</name>
    <dbReference type="NCBI Taxonomy" id="2486003"/>
    <lineage>
        <taxon>Bacteria</taxon>
        <taxon>Bacillati</taxon>
        <taxon>Bacillota</taxon>
        <taxon>Bacilli</taxon>
        <taxon>Lactobacillales</taxon>
        <taxon>Lactobacillaceae</taxon>
        <taxon>Companilactobacillus</taxon>
    </lineage>
</organism>
<comment type="cofactor">
    <cofactor evidence="2">
        <name>pyridoxal 5'-phosphate</name>
        <dbReference type="ChEBI" id="CHEBI:597326"/>
    </cofactor>
</comment>
<dbReference type="Pfam" id="PF00155">
    <property type="entry name" value="Aminotran_1_2"/>
    <property type="match status" value="1"/>
</dbReference>
<dbReference type="InterPro" id="IPR015422">
    <property type="entry name" value="PyrdxlP-dep_Trfase_small"/>
</dbReference>
<reference evidence="5" key="1">
    <citation type="journal article" date="2019" name="Int. J. Syst. Evol. Microbiol.">
        <title>The Global Catalogue of Microorganisms (GCM) 10K type strain sequencing project: providing services to taxonomists for standard genome sequencing and annotation.</title>
        <authorList>
            <consortium name="The Broad Institute Genomics Platform"/>
            <consortium name="The Broad Institute Genome Sequencing Center for Infectious Disease"/>
            <person name="Wu L."/>
            <person name="Ma J."/>
        </authorList>
    </citation>
    <scope>NUCLEOTIDE SEQUENCE [LARGE SCALE GENOMIC DNA]</scope>
    <source>
        <strain evidence="5">CCM 8936</strain>
    </source>
</reference>
<dbReference type="InterPro" id="IPR022518">
    <property type="entry name" value="Aspartate_4-decarboxylase"/>
</dbReference>
<dbReference type="RefSeq" id="WP_125676827.1">
    <property type="nucleotide sequence ID" value="NZ_JBHTOI010000044.1"/>
</dbReference>
<dbReference type="EMBL" id="JBHTOI010000044">
    <property type="protein sequence ID" value="MFD1418700.1"/>
    <property type="molecule type" value="Genomic_DNA"/>
</dbReference>
<evidence type="ECO:0000259" key="3">
    <source>
        <dbReference type="Pfam" id="PF00155"/>
    </source>
</evidence>
<comment type="similarity">
    <text evidence="2">Belongs to the class-I pyridoxal-phosphate-dependent aminotransferase family.</text>
</comment>
<dbReference type="InterPro" id="IPR015424">
    <property type="entry name" value="PyrdxlP-dep_Trfase"/>
</dbReference>
<feature type="domain" description="Aminotransferase class I/classII large" evidence="3">
    <location>
        <begin position="137"/>
        <end position="507"/>
    </location>
</feature>
<protein>
    <recommendedName>
        <fullName evidence="2">Aminotransferase</fullName>
        <ecNumber evidence="2">2.6.1.-</ecNumber>
    </recommendedName>
</protein>
<sequence length="541" mass="61984">MKVSEEKRLEDLESFVISSKMTSLAKENAKNNIFLDAGRGNPNWINKKARLAFNRLVEFGIIESERTINKGDLAGYTEQHGMRQRFEAFLRPEEYKIDDFWLSILDYVRDDMKLNQDEVIKELVDGAIGNNYPLPARCLRNTEKIINQYLQTTLYNGVDLKDETSIFTTEGGTAAIVYIFNTLRENKLIHYGDKIAINTPIFTPYIEIPTLNDYQMVEVDLNSDASNNWEIAPGEIDKLLDPSIKLFVVVNPSNPGSKAFSQKDLAEIKEVIKKRPDLMIVTDDVYGTFVENFQTLYSVVPDNTLLVYSFSKLFGATGWRLGLVAAHEDNVFDKLISKLPAKDKKELDKRYGSVEFDPSKMKFIDRLVADSRSISLYHTAGLSTPQQIMEDLFSLTHLVNKNQTDSYIETSKRIVGKRYTDLHDSLNYPKDESDDNSKYYSIIDIYNVAERKYGKEFRNYLENNFEQLDFLVNLAQKNGVVLMDGVGFGTHPGCLRVSQANLPTEDYRLIGNQVMQLLADYHKQFIEHKVKTSNEFLASKR</sequence>
<comment type="caution">
    <text evidence="4">The sequence shown here is derived from an EMBL/GenBank/DDBJ whole genome shotgun (WGS) entry which is preliminary data.</text>
</comment>
<dbReference type="InterPro" id="IPR004839">
    <property type="entry name" value="Aminotransferase_I/II_large"/>
</dbReference>
<dbReference type="InterPro" id="IPR015421">
    <property type="entry name" value="PyrdxlP-dep_Trfase_major"/>
</dbReference>
<dbReference type="CDD" id="cd00609">
    <property type="entry name" value="AAT_like"/>
    <property type="match status" value="1"/>
</dbReference>
<dbReference type="InterPro" id="IPR004838">
    <property type="entry name" value="NHTrfase_class1_PyrdxlP-BS"/>
</dbReference>
<keyword evidence="4" id="KW-0456">Lyase</keyword>
<dbReference type="GO" id="GO:0047688">
    <property type="term" value="F:aspartate 4-decarboxylase activity"/>
    <property type="evidence" value="ECO:0007669"/>
    <property type="project" value="UniProtKB-EC"/>
</dbReference>
<evidence type="ECO:0000256" key="1">
    <source>
        <dbReference type="ARBA" id="ARBA00022898"/>
    </source>
</evidence>
<accession>A0ABW4BVS0</accession>
<dbReference type="Gene3D" id="3.90.1150.10">
    <property type="entry name" value="Aspartate Aminotransferase, domain 1"/>
    <property type="match status" value="1"/>
</dbReference>
<dbReference type="PROSITE" id="PS00105">
    <property type="entry name" value="AA_TRANSFER_CLASS_1"/>
    <property type="match status" value="1"/>
</dbReference>
<evidence type="ECO:0000313" key="5">
    <source>
        <dbReference type="Proteomes" id="UP001597251"/>
    </source>
</evidence>
<keyword evidence="2 4" id="KW-0808">Transferase</keyword>
<dbReference type="PANTHER" id="PTHR43795:SF2">
    <property type="entry name" value="BIFUNCTIONAL ASPARTATE AMINOTRANSFERASE AND GLUTAMATE_ASPARTATE-PREPHENATE AMINOTRANSFERASE"/>
    <property type="match status" value="1"/>
</dbReference>
<dbReference type="Gene3D" id="1.10.20.110">
    <property type="match status" value="1"/>
</dbReference>
<evidence type="ECO:0000313" key="4">
    <source>
        <dbReference type="EMBL" id="MFD1418700.1"/>
    </source>
</evidence>
<keyword evidence="1" id="KW-0663">Pyridoxal phosphate</keyword>
<keyword evidence="5" id="KW-1185">Reference proteome</keyword>